<accession>A0ABD5WZL1</accession>
<dbReference type="InterPro" id="IPR000086">
    <property type="entry name" value="NUDIX_hydrolase_dom"/>
</dbReference>
<evidence type="ECO:0000256" key="18">
    <source>
        <dbReference type="ARBA" id="ARBA00048002"/>
    </source>
</evidence>
<name>A0ABD5WZL1_9EURY</name>
<evidence type="ECO:0000256" key="1">
    <source>
        <dbReference type="ARBA" id="ARBA00001946"/>
    </source>
</evidence>
<evidence type="ECO:0000256" key="14">
    <source>
        <dbReference type="ARBA" id="ARBA00030634"/>
    </source>
</evidence>
<dbReference type="InterPro" id="IPR003563">
    <property type="entry name" value="8ODP"/>
</dbReference>
<comment type="function">
    <text evidence="21">Oxidized purine nucleoside triphosphate hydrolase which is a prominent sanitizer of the oxidized nucleotide pool. Catalyzes the hydrolysis of 2-oxo-dATP (2-hydroxy-dATP) into 2-oxo-dAMP. Also has a significant hydrolase activity toward 2-oxo-ATP, 8-oxo-dGTP and 8-oxo-dATP. Through the hydrolysis of oxidized purine nucleoside triphosphates, prevents their incorporation into DNA and the subsequent transversions A:T to C:G and G:C to T:A. Also catalyzes the hydrolysis of methylated purine nucleoside triphosphate preventing their integration into DNA. Through this antimutagenic activity protects cells from oxidative stress.</text>
</comment>
<evidence type="ECO:0000256" key="15">
    <source>
        <dbReference type="ARBA" id="ARBA00030682"/>
    </source>
</evidence>
<evidence type="ECO:0000256" key="6">
    <source>
        <dbReference type="ARBA" id="ARBA00022842"/>
    </source>
</evidence>
<dbReference type="PANTHER" id="PTHR43758">
    <property type="entry name" value="7,8-DIHYDRO-8-OXOGUANINE TRIPHOSPHATASE"/>
    <property type="match status" value="1"/>
</dbReference>
<evidence type="ECO:0000256" key="17">
    <source>
        <dbReference type="ARBA" id="ARBA00032071"/>
    </source>
</evidence>
<sequence length="157" mass="17783">MNESTLCHPIIDGELLLIRKQRGLGEGNLVGPGGKLEAGETPLTAARREVREELHVEATGVQKCGEFGFHFRDEELDEDSMYVHVFTADGIDGTPEATEEAVPEWHDADELPYDEMWVDDRIWMPHMLQDQTFTGTFVLTDDGDAMHRYEMELGVEF</sequence>
<comment type="subunit">
    <text evidence="3">Monomer.</text>
</comment>
<protein>
    <recommendedName>
        <fullName evidence="12">Oxidized purine nucleoside triphosphate hydrolase</fullName>
        <ecNumber evidence="11">3.6.1.56</ecNumber>
    </recommendedName>
    <alternativeName>
        <fullName evidence="16">2-hydroxy-dATP diphosphatase</fullName>
    </alternativeName>
    <alternativeName>
        <fullName evidence="15">7,8-dihydro-8-oxoguanine triphosphatase</fullName>
    </alternativeName>
    <alternativeName>
        <fullName evidence="14">8-oxo-dGTPase</fullName>
    </alternativeName>
    <alternativeName>
        <fullName evidence="17">Methylated purine nucleoside triphosphate hydrolase</fullName>
    </alternativeName>
    <alternativeName>
        <fullName evidence="13">Nucleoside diphosphate-linked moiety X motif 1</fullName>
    </alternativeName>
</protein>
<evidence type="ECO:0000256" key="19">
    <source>
        <dbReference type="ARBA" id="ARBA00048894"/>
    </source>
</evidence>
<evidence type="ECO:0000256" key="4">
    <source>
        <dbReference type="ARBA" id="ARBA00022723"/>
    </source>
</evidence>
<proteinExistence type="inferred from homology"/>
<evidence type="ECO:0000313" key="23">
    <source>
        <dbReference type="EMBL" id="MFC7124448.1"/>
    </source>
</evidence>
<comment type="catalytic activity">
    <reaction evidence="18">
        <text>N(6)-methyl-ATP + H2O = N(6)-methyl-AMP + diphosphate + H(+)</text>
        <dbReference type="Rhea" id="RHEA:67608"/>
        <dbReference type="ChEBI" id="CHEBI:15377"/>
        <dbReference type="ChEBI" id="CHEBI:15378"/>
        <dbReference type="ChEBI" id="CHEBI:33019"/>
        <dbReference type="ChEBI" id="CHEBI:144842"/>
        <dbReference type="ChEBI" id="CHEBI:172873"/>
    </reaction>
    <physiologicalReaction direction="left-to-right" evidence="18">
        <dbReference type="Rhea" id="RHEA:67609"/>
    </physiologicalReaction>
</comment>
<dbReference type="EC" id="3.6.1.56" evidence="11"/>
<dbReference type="AlphaFoldDB" id="A0ABD5WZL1"/>
<evidence type="ECO:0000256" key="9">
    <source>
        <dbReference type="ARBA" id="ARBA00024486"/>
    </source>
</evidence>
<evidence type="ECO:0000256" key="8">
    <source>
        <dbReference type="ARBA" id="ARBA00024459"/>
    </source>
</evidence>
<dbReference type="SUPFAM" id="SSF55811">
    <property type="entry name" value="Nudix"/>
    <property type="match status" value="1"/>
</dbReference>
<comment type="similarity">
    <text evidence="2">Belongs to the Nudix hydrolase family.</text>
</comment>
<keyword evidence="5" id="KW-0378">Hydrolase</keyword>
<comment type="catalytic activity">
    <reaction evidence="8">
        <text>2-oxo-dATP + H2O = 2-oxo-dAMP + diphosphate + H(+)</text>
        <dbReference type="Rhea" id="RHEA:31583"/>
        <dbReference type="ChEBI" id="CHEBI:15377"/>
        <dbReference type="ChEBI" id="CHEBI:15378"/>
        <dbReference type="ChEBI" id="CHEBI:33019"/>
        <dbReference type="ChEBI" id="CHEBI:63212"/>
        <dbReference type="ChEBI" id="CHEBI:77897"/>
        <dbReference type="EC" id="3.6.1.56"/>
    </reaction>
    <physiologicalReaction direction="left-to-right" evidence="8">
        <dbReference type="Rhea" id="RHEA:31584"/>
    </physiologicalReaction>
</comment>
<dbReference type="Proteomes" id="UP001596414">
    <property type="component" value="Unassembled WGS sequence"/>
</dbReference>
<evidence type="ECO:0000256" key="7">
    <source>
        <dbReference type="ARBA" id="ARBA00024448"/>
    </source>
</evidence>
<dbReference type="PROSITE" id="PS00893">
    <property type="entry name" value="NUDIX_BOX"/>
    <property type="match status" value="1"/>
</dbReference>
<comment type="catalytic activity">
    <reaction evidence="19">
        <text>O(6)-methyl-dGTP + H2O = O(6)-methyl-dGMP + diphosphate + H(+)</text>
        <dbReference type="Rhea" id="RHEA:67600"/>
        <dbReference type="ChEBI" id="CHEBI:15377"/>
        <dbReference type="ChEBI" id="CHEBI:15378"/>
        <dbReference type="ChEBI" id="CHEBI:33019"/>
        <dbReference type="ChEBI" id="CHEBI:169974"/>
        <dbReference type="ChEBI" id="CHEBI:169975"/>
    </reaction>
    <physiologicalReaction direction="left-to-right" evidence="19">
        <dbReference type="Rhea" id="RHEA:67601"/>
    </physiologicalReaction>
</comment>
<keyword evidence="4" id="KW-0479">Metal-binding</keyword>
<dbReference type="PRINTS" id="PR01403">
    <property type="entry name" value="8OXTPHPHTASE"/>
</dbReference>
<reference evidence="23 24" key="1">
    <citation type="journal article" date="2014" name="Int. J. Syst. Evol. Microbiol.">
        <title>Complete genome sequence of Corynebacterium casei LMG S-19264T (=DSM 44701T), isolated from a smear-ripened cheese.</title>
        <authorList>
            <consortium name="US DOE Joint Genome Institute (JGI-PGF)"/>
            <person name="Walter F."/>
            <person name="Albersmeier A."/>
            <person name="Kalinowski J."/>
            <person name="Ruckert C."/>
        </authorList>
    </citation>
    <scope>NUCLEOTIDE SEQUENCE [LARGE SCALE GENOMIC DNA]</scope>
    <source>
        <strain evidence="23 24">CGMCC 4.7215</strain>
    </source>
</reference>
<comment type="catalytic activity">
    <reaction evidence="10">
        <text>2-oxo-ATP + H2O = 2-oxo-AMP + diphosphate + H(+)</text>
        <dbReference type="Rhea" id="RHEA:67392"/>
        <dbReference type="ChEBI" id="CHEBI:15377"/>
        <dbReference type="ChEBI" id="CHEBI:15378"/>
        <dbReference type="ChEBI" id="CHEBI:33019"/>
        <dbReference type="ChEBI" id="CHEBI:71395"/>
        <dbReference type="ChEBI" id="CHEBI:172878"/>
    </reaction>
    <physiologicalReaction direction="left-to-right" evidence="10">
        <dbReference type="Rhea" id="RHEA:67393"/>
    </physiologicalReaction>
</comment>
<dbReference type="PROSITE" id="PS51462">
    <property type="entry name" value="NUDIX"/>
    <property type="match status" value="1"/>
</dbReference>
<evidence type="ECO:0000256" key="11">
    <source>
        <dbReference type="ARBA" id="ARBA00026103"/>
    </source>
</evidence>
<evidence type="ECO:0000256" key="2">
    <source>
        <dbReference type="ARBA" id="ARBA00005582"/>
    </source>
</evidence>
<evidence type="ECO:0000256" key="20">
    <source>
        <dbReference type="ARBA" id="ARBA00049032"/>
    </source>
</evidence>
<comment type="catalytic activity">
    <reaction evidence="9">
        <text>8-oxo-dGTP + H2O = 8-oxo-dGMP + diphosphate + H(+)</text>
        <dbReference type="Rhea" id="RHEA:31575"/>
        <dbReference type="ChEBI" id="CHEBI:15377"/>
        <dbReference type="ChEBI" id="CHEBI:15378"/>
        <dbReference type="ChEBI" id="CHEBI:33019"/>
        <dbReference type="ChEBI" id="CHEBI:63224"/>
        <dbReference type="ChEBI" id="CHEBI:77896"/>
    </reaction>
    <physiologicalReaction direction="left-to-right" evidence="9">
        <dbReference type="Rhea" id="RHEA:31576"/>
    </physiologicalReaction>
</comment>
<evidence type="ECO:0000256" key="12">
    <source>
        <dbReference type="ARBA" id="ARBA00026218"/>
    </source>
</evidence>
<dbReference type="Pfam" id="PF00293">
    <property type="entry name" value="NUDIX"/>
    <property type="match status" value="1"/>
</dbReference>
<dbReference type="EMBL" id="JBHSZQ010000001">
    <property type="protein sequence ID" value="MFC7124448.1"/>
    <property type="molecule type" value="Genomic_DNA"/>
</dbReference>
<evidence type="ECO:0000256" key="13">
    <source>
        <dbReference type="ARBA" id="ARBA00029673"/>
    </source>
</evidence>
<keyword evidence="6" id="KW-0460">Magnesium</keyword>
<evidence type="ECO:0000256" key="3">
    <source>
        <dbReference type="ARBA" id="ARBA00011245"/>
    </source>
</evidence>
<dbReference type="GO" id="GO:0008828">
    <property type="term" value="F:dATP diphosphatase activity"/>
    <property type="evidence" value="ECO:0007669"/>
    <property type="project" value="UniProtKB-EC"/>
</dbReference>
<evidence type="ECO:0000256" key="21">
    <source>
        <dbReference type="ARBA" id="ARBA00053094"/>
    </source>
</evidence>
<dbReference type="InterPro" id="IPR015797">
    <property type="entry name" value="NUDIX_hydrolase-like_dom_sf"/>
</dbReference>
<dbReference type="RefSeq" id="WP_267637834.1">
    <property type="nucleotide sequence ID" value="NZ_JAODIY010000010.1"/>
</dbReference>
<evidence type="ECO:0000256" key="10">
    <source>
        <dbReference type="ARBA" id="ARBA00024596"/>
    </source>
</evidence>
<dbReference type="PANTHER" id="PTHR43758:SF2">
    <property type="entry name" value="OXIDIZED PURINE NUCLEOSIDE TRIPHOSPHATE HYDROLASE"/>
    <property type="match status" value="1"/>
</dbReference>
<comment type="catalytic activity">
    <reaction evidence="20">
        <text>N(6)-methyl-dATP + H2O = N(6)-methyl-dAMP + diphosphate + H(+)</text>
        <dbReference type="Rhea" id="RHEA:67604"/>
        <dbReference type="ChEBI" id="CHEBI:15377"/>
        <dbReference type="ChEBI" id="CHEBI:15378"/>
        <dbReference type="ChEBI" id="CHEBI:33019"/>
        <dbReference type="ChEBI" id="CHEBI:169976"/>
        <dbReference type="ChEBI" id="CHEBI:172872"/>
    </reaction>
    <physiologicalReaction direction="left-to-right" evidence="20">
        <dbReference type="Rhea" id="RHEA:67605"/>
    </physiologicalReaction>
</comment>
<evidence type="ECO:0000256" key="5">
    <source>
        <dbReference type="ARBA" id="ARBA00022801"/>
    </source>
</evidence>
<dbReference type="InterPro" id="IPR020084">
    <property type="entry name" value="NUDIX_hydrolase_CS"/>
</dbReference>
<dbReference type="Gene3D" id="3.90.79.10">
    <property type="entry name" value="Nucleoside Triphosphate Pyrophosphohydrolase"/>
    <property type="match status" value="1"/>
</dbReference>
<gene>
    <name evidence="23" type="ORF">ACFQJ7_00110</name>
</gene>
<feature type="domain" description="Nudix hydrolase" evidence="22">
    <location>
        <begin position="1"/>
        <end position="129"/>
    </location>
</feature>
<evidence type="ECO:0000313" key="24">
    <source>
        <dbReference type="Proteomes" id="UP001596414"/>
    </source>
</evidence>
<comment type="catalytic activity">
    <reaction evidence="7">
        <text>8-oxo-dATP + H2O = 8-oxo-dAMP + diphosphate + H(+)</text>
        <dbReference type="Rhea" id="RHEA:65396"/>
        <dbReference type="ChEBI" id="CHEBI:15377"/>
        <dbReference type="ChEBI" id="CHEBI:15378"/>
        <dbReference type="ChEBI" id="CHEBI:33019"/>
        <dbReference type="ChEBI" id="CHEBI:71361"/>
        <dbReference type="ChEBI" id="CHEBI:172871"/>
    </reaction>
    <physiologicalReaction direction="left-to-right" evidence="7">
        <dbReference type="Rhea" id="RHEA:65397"/>
    </physiologicalReaction>
</comment>
<comment type="caution">
    <text evidence="23">The sequence shown here is derived from an EMBL/GenBank/DDBJ whole genome shotgun (WGS) entry which is preliminary data.</text>
</comment>
<evidence type="ECO:0000259" key="22">
    <source>
        <dbReference type="PROSITE" id="PS51462"/>
    </source>
</evidence>
<comment type="cofactor">
    <cofactor evidence="1">
        <name>Mg(2+)</name>
        <dbReference type="ChEBI" id="CHEBI:18420"/>
    </cofactor>
</comment>
<dbReference type="CDD" id="cd03427">
    <property type="entry name" value="NUDIX_MTH1_Nudt1"/>
    <property type="match status" value="1"/>
</dbReference>
<evidence type="ECO:0000256" key="16">
    <source>
        <dbReference type="ARBA" id="ARBA00031927"/>
    </source>
</evidence>
<dbReference type="GO" id="GO:0046872">
    <property type="term" value="F:metal ion binding"/>
    <property type="evidence" value="ECO:0007669"/>
    <property type="project" value="UniProtKB-KW"/>
</dbReference>
<organism evidence="23 24">
    <name type="scientific">Halovenus rubra</name>
    <dbReference type="NCBI Taxonomy" id="869890"/>
    <lineage>
        <taxon>Archaea</taxon>
        <taxon>Methanobacteriati</taxon>
        <taxon>Methanobacteriota</taxon>
        <taxon>Stenosarchaea group</taxon>
        <taxon>Halobacteria</taxon>
        <taxon>Halobacteriales</taxon>
        <taxon>Haloarculaceae</taxon>
        <taxon>Halovenus</taxon>
    </lineage>
</organism>